<keyword evidence="2" id="KW-0479">Metal-binding</keyword>
<sequence>MSSIHYKLKSTLEYKTLTFDGLHISVDDLKKMICDKENIRTESFDLILTNTHTKRQYNSEDLSSQLVRDCAKNTRENALKLPKVQDTSTSGIVNRNAGVQSKESTHISSEDYAKMSEEEKLDHVKQQSTQKYHSDNFNKKTSGILTGPPPPTYVCNRCSQPGHWFKACPLLNTKRTTGIPMEELMETTPDDPQAMLHPSGKYVVQIRHYLARLNKKTETVGGGGGTPKETEDVKEIPPELSCRLCKNLLKEAMLAVCVEIALC</sequence>
<evidence type="ECO:0000256" key="6">
    <source>
        <dbReference type="PROSITE-ProRule" id="PRU00047"/>
    </source>
</evidence>
<evidence type="ECO:0000259" key="7">
    <source>
        <dbReference type="PROSITE" id="PS50158"/>
    </source>
</evidence>
<dbReference type="GO" id="GO:0003676">
    <property type="term" value="F:nucleic acid binding"/>
    <property type="evidence" value="ECO:0007669"/>
    <property type="project" value="InterPro"/>
</dbReference>
<dbReference type="Proteomes" id="UP000887574">
    <property type="component" value="Unplaced"/>
</dbReference>
<dbReference type="AlphaFoldDB" id="A0A915ENC8"/>
<dbReference type="InterPro" id="IPR001878">
    <property type="entry name" value="Znf_CCHC"/>
</dbReference>
<dbReference type="GO" id="GO:0019899">
    <property type="term" value="F:enzyme binding"/>
    <property type="evidence" value="ECO:0007669"/>
    <property type="project" value="UniProtKB-ARBA"/>
</dbReference>
<feature type="domain" description="CCHC-type" evidence="7">
    <location>
        <begin position="155"/>
        <end position="169"/>
    </location>
</feature>
<dbReference type="Pfam" id="PF08783">
    <property type="entry name" value="DWNN"/>
    <property type="match status" value="1"/>
</dbReference>
<dbReference type="PANTHER" id="PTHR15439:SF0">
    <property type="entry name" value="CELL DIVISION CYCLE AND APOPTOSIS REGULATOR PROTEIN 1-RELATED"/>
    <property type="match status" value="1"/>
</dbReference>
<evidence type="ECO:0000256" key="5">
    <source>
        <dbReference type="ARBA" id="ARBA00023242"/>
    </source>
</evidence>
<dbReference type="WBParaSite" id="jg7187">
    <property type="protein sequence ID" value="jg7187"/>
    <property type="gene ID" value="jg7187"/>
</dbReference>
<accession>A0A915ENC8</accession>
<dbReference type="InterPro" id="IPR033489">
    <property type="entry name" value="RBBP6"/>
</dbReference>
<dbReference type="SMART" id="SM01180">
    <property type="entry name" value="DWNN"/>
    <property type="match status" value="1"/>
</dbReference>
<evidence type="ECO:0000256" key="3">
    <source>
        <dbReference type="ARBA" id="ARBA00022771"/>
    </source>
</evidence>
<dbReference type="GO" id="GO:0005634">
    <property type="term" value="C:nucleus"/>
    <property type="evidence" value="ECO:0007669"/>
    <property type="project" value="UniProtKB-SubCell"/>
</dbReference>
<dbReference type="GO" id="GO:0008270">
    <property type="term" value="F:zinc ion binding"/>
    <property type="evidence" value="ECO:0007669"/>
    <property type="project" value="UniProtKB-KW"/>
</dbReference>
<comment type="subcellular location">
    <subcellularLocation>
        <location evidence="1">Nucleus</location>
    </subcellularLocation>
</comment>
<dbReference type="SUPFAM" id="SSF57756">
    <property type="entry name" value="Retrovirus zinc finger-like domains"/>
    <property type="match status" value="1"/>
</dbReference>
<evidence type="ECO:0000313" key="9">
    <source>
        <dbReference type="Proteomes" id="UP000887574"/>
    </source>
</evidence>
<name>A0A915ENC8_9BILA</name>
<dbReference type="GO" id="GO:0006511">
    <property type="term" value="P:ubiquitin-dependent protein catabolic process"/>
    <property type="evidence" value="ECO:0007669"/>
    <property type="project" value="TreeGrafter"/>
</dbReference>
<keyword evidence="9" id="KW-1185">Reference proteome</keyword>
<dbReference type="Gene3D" id="3.10.20.90">
    <property type="entry name" value="Phosphatidylinositol 3-kinase Catalytic Subunit, Chain A, domain 1"/>
    <property type="match status" value="1"/>
</dbReference>
<dbReference type="InterPro" id="IPR036875">
    <property type="entry name" value="Znf_CCHC_sf"/>
</dbReference>
<proteinExistence type="predicted"/>
<evidence type="ECO:0000256" key="4">
    <source>
        <dbReference type="ARBA" id="ARBA00022833"/>
    </source>
</evidence>
<dbReference type="GO" id="GO:0061630">
    <property type="term" value="F:ubiquitin protein ligase activity"/>
    <property type="evidence" value="ECO:0007669"/>
    <property type="project" value="InterPro"/>
</dbReference>
<dbReference type="InterPro" id="IPR014891">
    <property type="entry name" value="DWNN_domain"/>
</dbReference>
<dbReference type="GO" id="GO:0006397">
    <property type="term" value="P:mRNA processing"/>
    <property type="evidence" value="ECO:0007669"/>
    <property type="project" value="InterPro"/>
</dbReference>
<dbReference type="InterPro" id="IPR025829">
    <property type="entry name" value="Zn_knuckle_CX2CX3GHX4C"/>
</dbReference>
<evidence type="ECO:0000313" key="10">
    <source>
        <dbReference type="WBParaSite" id="jg7187"/>
    </source>
</evidence>
<evidence type="ECO:0000259" key="8">
    <source>
        <dbReference type="PROSITE" id="PS51282"/>
    </source>
</evidence>
<dbReference type="Gene3D" id="4.10.60.10">
    <property type="entry name" value="Zinc finger, CCHC-type"/>
    <property type="match status" value="1"/>
</dbReference>
<reference evidence="10" key="1">
    <citation type="submission" date="2022-11" db="UniProtKB">
        <authorList>
            <consortium name="WormBaseParasite"/>
        </authorList>
    </citation>
    <scope>IDENTIFICATION</scope>
</reference>
<keyword evidence="5" id="KW-0539">Nucleus</keyword>
<keyword evidence="3 6" id="KW-0863">Zinc-finger</keyword>
<protein>
    <submittedName>
        <fullName evidence="10">E3 ubiquitin-protein ligase RBBP6</fullName>
    </submittedName>
</protein>
<evidence type="ECO:0000256" key="2">
    <source>
        <dbReference type="ARBA" id="ARBA00022723"/>
    </source>
</evidence>
<dbReference type="PANTHER" id="PTHR15439">
    <property type="entry name" value="RETINOBLASTOMA-BINDING PROTEIN 6"/>
    <property type="match status" value="1"/>
</dbReference>
<keyword evidence="4" id="KW-0862">Zinc</keyword>
<dbReference type="PROSITE" id="PS50158">
    <property type="entry name" value="ZF_CCHC"/>
    <property type="match status" value="1"/>
</dbReference>
<dbReference type="Pfam" id="PF13696">
    <property type="entry name" value="zf-CCHC_2"/>
    <property type="match status" value="1"/>
</dbReference>
<feature type="domain" description="DWNN" evidence="8">
    <location>
        <begin position="4"/>
        <end position="71"/>
    </location>
</feature>
<organism evidence="9 10">
    <name type="scientific">Ditylenchus dipsaci</name>
    <dbReference type="NCBI Taxonomy" id="166011"/>
    <lineage>
        <taxon>Eukaryota</taxon>
        <taxon>Metazoa</taxon>
        <taxon>Ecdysozoa</taxon>
        <taxon>Nematoda</taxon>
        <taxon>Chromadorea</taxon>
        <taxon>Rhabditida</taxon>
        <taxon>Tylenchina</taxon>
        <taxon>Tylenchomorpha</taxon>
        <taxon>Sphaerularioidea</taxon>
        <taxon>Anguinidae</taxon>
        <taxon>Anguininae</taxon>
        <taxon>Ditylenchus</taxon>
    </lineage>
</organism>
<evidence type="ECO:0000256" key="1">
    <source>
        <dbReference type="ARBA" id="ARBA00004123"/>
    </source>
</evidence>
<dbReference type="PROSITE" id="PS51282">
    <property type="entry name" value="DWNN"/>
    <property type="match status" value="1"/>
</dbReference>
<dbReference type="GO" id="GO:0016567">
    <property type="term" value="P:protein ubiquitination"/>
    <property type="evidence" value="ECO:0007669"/>
    <property type="project" value="InterPro"/>
</dbReference>